<dbReference type="Pfam" id="PF00106">
    <property type="entry name" value="adh_short"/>
    <property type="match status" value="1"/>
</dbReference>
<evidence type="ECO:0000256" key="1">
    <source>
        <dbReference type="ARBA" id="ARBA00006484"/>
    </source>
</evidence>
<feature type="non-terminal residue" evidence="4">
    <location>
        <position position="1"/>
    </location>
</feature>
<reference evidence="4 5" key="1">
    <citation type="journal article" date="2023" name="IMA Fungus">
        <title>Comparative genomic study of the Penicillium genus elucidates a diverse pangenome and 15 lateral gene transfer events.</title>
        <authorList>
            <person name="Petersen C."/>
            <person name="Sorensen T."/>
            <person name="Nielsen M.R."/>
            <person name="Sondergaard T.E."/>
            <person name="Sorensen J.L."/>
            <person name="Fitzpatrick D.A."/>
            <person name="Frisvad J.C."/>
            <person name="Nielsen K.L."/>
        </authorList>
    </citation>
    <scope>NUCLEOTIDE SEQUENCE [LARGE SCALE GENOMIC DNA]</scope>
    <source>
        <strain evidence="4 5">IBT 3361</strain>
    </source>
</reference>
<keyword evidence="5" id="KW-1185">Reference proteome</keyword>
<dbReference type="EMBL" id="JAPVEB010000001">
    <property type="protein sequence ID" value="KAJ5283448.1"/>
    <property type="molecule type" value="Genomic_DNA"/>
</dbReference>
<keyword evidence="3" id="KW-0560">Oxidoreductase</keyword>
<dbReference type="InterPro" id="IPR002347">
    <property type="entry name" value="SDR_fam"/>
</dbReference>
<gene>
    <name evidence="4" type="ORF">N7505_001428</name>
</gene>
<evidence type="ECO:0000313" key="4">
    <source>
        <dbReference type="EMBL" id="KAJ5283448.1"/>
    </source>
</evidence>
<dbReference type="PANTHER" id="PTHR24320:SF154">
    <property type="entry name" value="OXIDOREDUCTASE, SHORT-CHAIN DEHYDROGENASE_REDUCTASE FAMILY (AFU_ORTHOLOGUE AFUA_2G04560)"/>
    <property type="match status" value="1"/>
</dbReference>
<evidence type="ECO:0000313" key="5">
    <source>
        <dbReference type="Proteomes" id="UP001220256"/>
    </source>
</evidence>
<comment type="caution">
    <text evidence="4">The sequence shown here is derived from an EMBL/GenBank/DDBJ whole genome shotgun (WGS) entry which is preliminary data.</text>
</comment>
<dbReference type="InterPro" id="IPR036291">
    <property type="entry name" value="NAD(P)-bd_dom_sf"/>
</dbReference>
<dbReference type="Proteomes" id="UP001220256">
    <property type="component" value="Unassembled WGS sequence"/>
</dbReference>
<protein>
    <submittedName>
        <fullName evidence="4">Uncharacterized protein</fullName>
    </submittedName>
</protein>
<evidence type="ECO:0000256" key="2">
    <source>
        <dbReference type="ARBA" id="ARBA00022857"/>
    </source>
</evidence>
<dbReference type="Gene3D" id="3.40.50.720">
    <property type="entry name" value="NAD(P)-binding Rossmann-like Domain"/>
    <property type="match status" value="1"/>
</dbReference>
<dbReference type="PANTHER" id="PTHR24320">
    <property type="entry name" value="RETINOL DEHYDROGENASE"/>
    <property type="match status" value="1"/>
</dbReference>
<comment type="similarity">
    <text evidence="1">Belongs to the short-chain dehydrogenases/reductases (SDR) family.</text>
</comment>
<name>A0ABQ8WWU3_PENCH</name>
<evidence type="ECO:0000256" key="3">
    <source>
        <dbReference type="ARBA" id="ARBA00023002"/>
    </source>
</evidence>
<keyword evidence="2" id="KW-0521">NADP</keyword>
<accession>A0ABQ8WWU3</accession>
<proteinExistence type="inferred from homology"/>
<dbReference type="SUPFAM" id="SSF51735">
    <property type="entry name" value="NAD(P)-binding Rossmann-fold domains"/>
    <property type="match status" value="1"/>
</dbReference>
<organism evidence="4 5">
    <name type="scientific">Penicillium chrysogenum</name>
    <name type="common">Penicillium notatum</name>
    <dbReference type="NCBI Taxonomy" id="5076"/>
    <lineage>
        <taxon>Eukaryota</taxon>
        <taxon>Fungi</taxon>
        <taxon>Dikarya</taxon>
        <taxon>Ascomycota</taxon>
        <taxon>Pezizomycotina</taxon>
        <taxon>Eurotiomycetes</taxon>
        <taxon>Eurotiomycetidae</taxon>
        <taxon>Eurotiales</taxon>
        <taxon>Aspergillaceae</taxon>
        <taxon>Penicillium</taxon>
        <taxon>Penicillium chrysogenum species complex</taxon>
    </lineage>
</organism>
<sequence>RQKRMTKRKAMTGIFTRYNFFLDGIPNLERQVAVVTASVKVRHKLLGYHFCLSIQKSKRSHQDRLEITAQLLLHGIKTVIVLARSEDKFHTACGDWSHRDGLICGEQDARVQFVRCDLGDITDVQAAAEEIRKKTDRVHILLCNAGLGVPYEYKLSPQGIDRVFATNCVGHQVLVTLLLPLLKAAVTTANNGVRIVVTSSSLHSVCRGINFDLLSSPSRVKWPALFDGVWRYGRSKLANILFSKELSHRLLQDPDPASKRIYVNSFFPGNIVTDQWVSWDSYFGTLIGSLIRLAGSFFGQSLEQGAATAVYLAASEDVSKHDFRGRYFIPVAMPCNPSSMGRI</sequence>